<organism evidence="1 2">
    <name type="scientific">Streptomyces atriruber</name>
    <dbReference type="NCBI Taxonomy" id="545121"/>
    <lineage>
        <taxon>Bacteria</taxon>
        <taxon>Bacillati</taxon>
        <taxon>Actinomycetota</taxon>
        <taxon>Actinomycetes</taxon>
        <taxon>Kitasatosporales</taxon>
        <taxon>Streptomycetaceae</taxon>
        <taxon>Streptomyces</taxon>
    </lineage>
</organism>
<proteinExistence type="predicted"/>
<dbReference type="RefSeq" id="WP_359358809.1">
    <property type="nucleotide sequence ID" value="NZ_JBEYXV010000037.1"/>
</dbReference>
<evidence type="ECO:0000313" key="2">
    <source>
        <dbReference type="Proteomes" id="UP001551176"/>
    </source>
</evidence>
<sequence>MKSKQEQVENYERGAAECRDLQLSAEQAGNHHLARLHGEAVNANLDAINHLNSEDNF</sequence>
<accession>A0ABV3C2D2</accession>
<protein>
    <submittedName>
        <fullName evidence="1">Uncharacterized protein</fullName>
    </submittedName>
</protein>
<reference evidence="1 2" key="1">
    <citation type="submission" date="2024-06" db="EMBL/GenBank/DDBJ databases">
        <title>The Natural Products Discovery Center: Release of the First 8490 Sequenced Strains for Exploring Actinobacteria Biosynthetic Diversity.</title>
        <authorList>
            <person name="Kalkreuter E."/>
            <person name="Kautsar S.A."/>
            <person name="Yang D."/>
            <person name="Bader C.D."/>
            <person name="Teijaro C.N."/>
            <person name="Fluegel L."/>
            <person name="Davis C.M."/>
            <person name="Simpson J.R."/>
            <person name="Lauterbach L."/>
            <person name="Steele A.D."/>
            <person name="Gui C."/>
            <person name="Meng S."/>
            <person name="Li G."/>
            <person name="Viehrig K."/>
            <person name="Ye F."/>
            <person name="Su P."/>
            <person name="Kiefer A.F."/>
            <person name="Nichols A."/>
            <person name="Cepeda A.J."/>
            <person name="Yan W."/>
            <person name="Fan B."/>
            <person name="Jiang Y."/>
            <person name="Adhikari A."/>
            <person name="Zheng C.-J."/>
            <person name="Schuster L."/>
            <person name="Cowan T.M."/>
            <person name="Smanski M.J."/>
            <person name="Chevrette M.G."/>
            <person name="De Carvalho L.P.S."/>
            <person name="Shen B."/>
        </authorList>
    </citation>
    <scope>NUCLEOTIDE SEQUENCE [LARGE SCALE GENOMIC DNA]</scope>
    <source>
        <strain evidence="1 2">NPDC046838</strain>
    </source>
</reference>
<evidence type="ECO:0000313" key="1">
    <source>
        <dbReference type="EMBL" id="MEU6826972.1"/>
    </source>
</evidence>
<keyword evidence="2" id="KW-1185">Reference proteome</keyword>
<name>A0ABV3C2D2_9ACTN</name>
<gene>
    <name evidence="1" type="ORF">ABZ921_40735</name>
</gene>
<dbReference type="Proteomes" id="UP001551176">
    <property type="component" value="Unassembled WGS sequence"/>
</dbReference>
<dbReference type="EMBL" id="JBEYXV010000037">
    <property type="protein sequence ID" value="MEU6826972.1"/>
    <property type="molecule type" value="Genomic_DNA"/>
</dbReference>
<comment type="caution">
    <text evidence="1">The sequence shown here is derived from an EMBL/GenBank/DDBJ whole genome shotgun (WGS) entry which is preliminary data.</text>
</comment>